<keyword evidence="8" id="KW-1185">Reference proteome</keyword>
<dbReference type="GO" id="GO:0051782">
    <property type="term" value="P:negative regulation of cell division"/>
    <property type="evidence" value="ECO:0007669"/>
    <property type="project" value="TreeGrafter"/>
</dbReference>
<dbReference type="EMBL" id="CP002047">
    <property type="protein sequence ID" value="ADI07322.1"/>
    <property type="molecule type" value="Genomic_DNA"/>
</dbReference>
<dbReference type="KEGG" id="sbh:SBI_04201"/>
<dbReference type="InterPro" id="IPR011006">
    <property type="entry name" value="CheY-like_superfamily"/>
</dbReference>
<dbReference type="PANTHER" id="PTHR43384">
    <property type="entry name" value="SEPTUM SITE-DETERMINING PROTEIN MIND HOMOLOG, CHLOROPLASTIC-RELATED"/>
    <property type="match status" value="1"/>
</dbReference>
<name>D7BRY5_STRBB</name>
<dbReference type="HOGENOM" id="CLU_024634_1_0_11"/>
<dbReference type="GO" id="GO:0000160">
    <property type="term" value="P:phosphorelay signal transduction system"/>
    <property type="evidence" value="ECO:0007669"/>
    <property type="project" value="InterPro"/>
</dbReference>
<proteinExistence type="predicted"/>
<dbReference type="Proteomes" id="UP000000377">
    <property type="component" value="Chromosome"/>
</dbReference>
<organism evidence="7 8">
    <name type="scientific">Streptomyces bingchenggensis (strain BCW-1)</name>
    <dbReference type="NCBI Taxonomy" id="749414"/>
    <lineage>
        <taxon>Bacteria</taxon>
        <taxon>Bacillati</taxon>
        <taxon>Actinomycetota</taxon>
        <taxon>Actinomycetes</taxon>
        <taxon>Kitasatosporales</taxon>
        <taxon>Streptomycetaceae</taxon>
        <taxon>Streptomyces</taxon>
    </lineage>
</organism>
<sequence>MTIRILPGVGDPDAARTLSGLLGQLPGAEPSPPVVDSTRLLDTLAALAAASLDDLPEVVLVHERIGPAPALELIREIALRFPAVGVVLVTADAGPALYSAAMDSGARGIAGLPLSYDELAARVQAAAQWATGVRRHLGGGGEALATGPGGKLVAVAGAKGGVGTTVTAVQLALAAQAAGRRVALVDMDLQSGDIASYLDVQFRRSIADLAQINDITPRVLQEAVFTHQTGLGLLLAPGEGERGEEVSDRAARQVVSALRSRFEVVIVDCGTQMTSAGAAVVEIADLALLVTTPDVVAVRAAKRMVRLWDRLQVRKAEDTVTIVNRHTRSAEIQPQLIERATGTRMARTVVPAGFKELQPAVDSGRMQDLDAKSAVKQALWGLAGELALVEPPGGGAGPGGGGPGGGRAPRGAYPGPADHRTLPGMRRRRAIGAGGDAPAAGGGAGAADGGTGTGPESLREVPSTPSRRFQRKRGGDRGQVAVEFLGVLPLVLVVLAVIWQFVLLGYTYSLAGNSADKAARAGAAVGGDAGACQEAALKDLPSAWQESAEITCGQGSDGVWKATVKVHVPVLFPGAADFPWPVTGTAGAVDEQAEGV</sequence>
<evidence type="ECO:0000313" key="8">
    <source>
        <dbReference type="Proteomes" id="UP000000377"/>
    </source>
</evidence>
<dbReference type="Gene3D" id="3.40.50.300">
    <property type="entry name" value="P-loop containing nucleotide triphosphate hydrolases"/>
    <property type="match status" value="1"/>
</dbReference>
<dbReference type="Pfam" id="PF07811">
    <property type="entry name" value="TadE"/>
    <property type="match status" value="1"/>
</dbReference>
<reference evidence="7 8" key="1">
    <citation type="journal article" date="2010" name="J. Bacteriol.">
        <title>Genome sequence of the milbemycin-producing bacterium Streptomyces bingchenggensis.</title>
        <authorList>
            <person name="Wang X.J."/>
            <person name="Yan Y.J."/>
            <person name="Zhang B."/>
            <person name="An J."/>
            <person name="Wang J.J."/>
            <person name="Tian J."/>
            <person name="Jiang L."/>
            <person name="Chen Y.H."/>
            <person name="Huang S.X."/>
            <person name="Yin M."/>
            <person name="Zhang J."/>
            <person name="Gao A.L."/>
            <person name="Liu C.X."/>
            <person name="Zhu Z.X."/>
            <person name="Xiang W.S."/>
        </authorList>
    </citation>
    <scope>NUCLEOTIDE SEQUENCE [LARGE SCALE GENOMIC DNA]</scope>
    <source>
        <strain evidence="7 8">BCW-1</strain>
    </source>
</reference>
<gene>
    <name evidence="7" type="ordered locus">SBI_04201</name>
</gene>
<evidence type="ECO:0000259" key="6">
    <source>
        <dbReference type="PROSITE" id="PS50110"/>
    </source>
</evidence>
<feature type="compositionally biased region" description="Gly residues" evidence="4">
    <location>
        <begin position="392"/>
        <end position="408"/>
    </location>
</feature>
<dbReference type="InterPro" id="IPR033756">
    <property type="entry name" value="YlxH/NBP35"/>
</dbReference>
<evidence type="ECO:0000256" key="2">
    <source>
        <dbReference type="ARBA" id="ARBA00022840"/>
    </source>
</evidence>
<dbReference type="GO" id="GO:0016887">
    <property type="term" value="F:ATP hydrolysis activity"/>
    <property type="evidence" value="ECO:0007669"/>
    <property type="project" value="TreeGrafter"/>
</dbReference>
<keyword evidence="5" id="KW-1133">Transmembrane helix</keyword>
<dbReference type="AlphaFoldDB" id="D7BRY5"/>
<dbReference type="Gene3D" id="3.40.50.2300">
    <property type="match status" value="1"/>
</dbReference>
<feature type="compositionally biased region" description="Gly residues" evidence="4">
    <location>
        <begin position="432"/>
        <end position="453"/>
    </location>
</feature>
<dbReference type="STRING" id="749414.SBI_04201"/>
<dbReference type="GO" id="GO:0005524">
    <property type="term" value="F:ATP binding"/>
    <property type="evidence" value="ECO:0007669"/>
    <property type="project" value="UniProtKB-KW"/>
</dbReference>
<dbReference type="InterPro" id="IPR001789">
    <property type="entry name" value="Sig_transdc_resp-reg_receiver"/>
</dbReference>
<dbReference type="SUPFAM" id="SSF52540">
    <property type="entry name" value="P-loop containing nucleoside triphosphate hydrolases"/>
    <property type="match status" value="1"/>
</dbReference>
<dbReference type="RefSeq" id="WP_014176793.1">
    <property type="nucleotide sequence ID" value="NC_016582.1"/>
</dbReference>
<dbReference type="eggNOG" id="COG2197">
    <property type="taxonomic scope" value="Bacteria"/>
</dbReference>
<evidence type="ECO:0000256" key="1">
    <source>
        <dbReference type="ARBA" id="ARBA00022741"/>
    </source>
</evidence>
<keyword evidence="5" id="KW-0812">Transmembrane</keyword>
<dbReference type="Pfam" id="PF10609">
    <property type="entry name" value="ParA"/>
    <property type="match status" value="1"/>
</dbReference>
<evidence type="ECO:0000256" key="5">
    <source>
        <dbReference type="SAM" id="Phobius"/>
    </source>
</evidence>
<dbReference type="PATRIC" id="fig|749414.3.peg.4347"/>
<protein>
    <recommendedName>
        <fullName evidence="6">Response regulatory domain-containing protein</fullName>
    </recommendedName>
</protein>
<keyword evidence="2" id="KW-0067">ATP-binding</keyword>
<dbReference type="InterPro" id="IPR027417">
    <property type="entry name" value="P-loop_NTPase"/>
</dbReference>
<dbReference type="PROSITE" id="PS50110">
    <property type="entry name" value="RESPONSE_REGULATORY"/>
    <property type="match status" value="1"/>
</dbReference>
<feature type="domain" description="Response regulatory" evidence="6">
    <location>
        <begin position="4"/>
        <end position="127"/>
    </location>
</feature>
<feature type="region of interest" description="Disordered" evidence="4">
    <location>
        <begin position="390"/>
        <end position="475"/>
    </location>
</feature>
<dbReference type="InterPro" id="IPR050625">
    <property type="entry name" value="ParA/MinD_ATPase"/>
</dbReference>
<dbReference type="SUPFAM" id="SSF52172">
    <property type="entry name" value="CheY-like"/>
    <property type="match status" value="1"/>
</dbReference>
<evidence type="ECO:0000256" key="4">
    <source>
        <dbReference type="SAM" id="MobiDB-lite"/>
    </source>
</evidence>
<dbReference type="GO" id="GO:0009898">
    <property type="term" value="C:cytoplasmic side of plasma membrane"/>
    <property type="evidence" value="ECO:0007669"/>
    <property type="project" value="TreeGrafter"/>
</dbReference>
<evidence type="ECO:0000256" key="3">
    <source>
        <dbReference type="PROSITE-ProRule" id="PRU00169"/>
    </source>
</evidence>
<comment type="caution">
    <text evidence="3">Lacks conserved residue(s) required for the propagation of feature annotation.</text>
</comment>
<dbReference type="PANTHER" id="PTHR43384:SF6">
    <property type="entry name" value="SEPTUM SITE-DETERMINING PROTEIN MIND HOMOLOG, CHLOROPLASTIC"/>
    <property type="match status" value="1"/>
</dbReference>
<keyword evidence="5" id="KW-0472">Membrane</keyword>
<dbReference type="GO" id="GO:0005829">
    <property type="term" value="C:cytosol"/>
    <property type="evidence" value="ECO:0007669"/>
    <property type="project" value="TreeGrafter"/>
</dbReference>
<accession>D7BRY5</accession>
<dbReference type="InterPro" id="IPR012495">
    <property type="entry name" value="TadE-like_dom"/>
</dbReference>
<keyword evidence="1" id="KW-0547">Nucleotide-binding</keyword>
<feature type="transmembrane region" description="Helical" evidence="5">
    <location>
        <begin position="480"/>
        <end position="502"/>
    </location>
</feature>
<dbReference type="eggNOG" id="COG4963">
    <property type="taxonomic scope" value="Bacteria"/>
</dbReference>
<evidence type="ECO:0000313" key="7">
    <source>
        <dbReference type="EMBL" id="ADI07322.1"/>
    </source>
</evidence>